<dbReference type="eggNOG" id="arCOG04848">
    <property type="taxonomic scope" value="Archaea"/>
</dbReference>
<dbReference type="STRING" id="572546.Arcpr_1108"/>
<dbReference type="HOGENOM" id="CLU_076318_1_1_2"/>
<sequence>MIVSACLLGLNCRYDGGNVKNAELVERLRDACVIPVCPEQLGGLPTPRESCEIMGGDGFDVLKGKAVVLSRSGVDYTENFVKGANEVLKIVRTFEVELAIFKDLSPSCGVRRIYDGSFGGKTKVGVGVTTALLKLNGVDVIAVEEFLNKE</sequence>
<organism evidence="1 2">
    <name type="scientific">Archaeoglobus profundus (strain DSM 5631 / JCM 9629 / NBRC 100127 / Av18)</name>
    <dbReference type="NCBI Taxonomy" id="572546"/>
    <lineage>
        <taxon>Archaea</taxon>
        <taxon>Methanobacteriati</taxon>
        <taxon>Methanobacteriota</taxon>
        <taxon>Archaeoglobi</taxon>
        <taxon>Archaeoglobales</taxon>
        <taxon>Archaeoglobaceae</taxon>
        <taxon>Archaeoglobus</taxon>
    </lineage>
</organism>
<dbReference type="KEGG" id="apo:Arcpr_1108"/>
<dbReference type="AlphaFoldDB" id="D2RDH3"/>
<dbReference type="RefSeq" id="WP_012940503.1">
    <property type="nucleotide sequence ID" value="NC_013741.1"/>
</dbReference>
<dbReference type="Pfam" id="PF04463">
    <property type="entry name" value="2-thiour_desulf"/>
    <property type="match status" value="1"/>
</dbReference>
<protein>
    <submittedName>
        <fullName evidence="1">Uncharacterized protein</fullName>
    </submittedName>
</protein>
<proteinExistence type="predicted"/>
<dbReference type="PaxDb" id="572546-Arcpr_1108"/>
<reference evidence="1 2" key="1">
    <citation type="journal article" date="2010" name="Stand. Genomic Sci.">
        <title>Complete genome sequence of Archaeoglobus profundus type strain (AV18).</title>
        <authorList>
            <person name="von Jan M."/>
            <person name="Lapidus A."/>
            <person name="Del Rio T.G."/>
            <person name="Copeland A."/>
            <person name="Tice H."/>
            <person name="Cheng J.F."/>
            <person name="Lucas S."/>
            <person name="Chen F."/>
            <person name="Nolan M."/>
            <person name="Goodwin L."/>
            <person name="Han C."/>
            <person name="Pitluck S."/>
            <person name="Liolios K."/>
            <person name="Ivanova N."/>
            <person name="Mavromatis K."/>
            <person name="Ovchinnikova G."/>
            <person name="Chertkov O."/>
            <person name="Pati A."/>
            <person name="Chen A."/>
            <person name="Palaniappan K."/>
            <person name="Land M."/>
            <person name="Hauser L."/>
            <person name="Chang Y.J."/>
            <person name="Jeffries C.D."/>
            <person name="Saunders E."/>
            <person name="Brettin T."/>
            <person name="Detter J.C."/>
            <person name="Chain P."/>
            <person name="Eichinger K."/>
            <person name="Huber H."/>
            <person name="Spring S."/>
            <person name="Rohde M."/>
            <person name="Goker M."/>
            <person name="Wirth R."/>
            <person name="Woyke T."/>
            <person name="Bristow J."/>
            <person name="Eisen J.A."/>
            <person name="Markowitz V."/>
            <person name="Hugenholtz P."/>
            <person name="Kyrpides N.C."/>
            <person name="Klenk H.P."/>
        </authorList>
    </citation>
    <scope>NUCLEOTIDE SEQUENCE [LARGE SCALE GENOMIC DNA]</scope>
    <source>
        <strain evidence="2">DSM 5631 / JCM 9629 / NBRC 100127 / Av18</strain>
    </source>
</reference>
<gene>
    <name evidence="1" type="ordered locus">Arcpr_1108</name>
</gene>
<evidence type="ECO:0000313" key="2">
    <source>
        <dbReference type="Proteomes" id="UP000001901"/>
    </source>
</evidence>
<keyword evidence="2" id="KW-1185">Reference proteome</keyword>
<name>D2RDH3_ARCPA</name>
<dbReference type="GeneID" id="8739787"/>
<dbReference type="PANTHER" id="PTHR30087">
    <property type="entry name" value="INNER MEMBRANE PROTEIN"/>
    <property type="match status" value="1"/>
</dbReference>
<accession>D2RDH3</accession>
<dbReference type="InterPro" id="IPR007553">
    <property type="entry name" value="2-thiour_desulf"/>
</dbReference>
<evidence type="ECO:0000313" key="1">
    <source>
        <dbReference type="EMBL" id="ADB58167.1"/>
    </source>
</evidence>
<dbReference type="EMBL" id="CP001857">
    <property type="protein sequence ID" value="ADB58167.1"/>
    <property type="molecule type" value="Genomic_DNA"/>
</dbReference>
<dbReference type="PANTHER" id="PTHR30087:SF1">
    <property type="entry name" value="HYPOTHETICAL CYTOSOLIC PROTEIN"/>
    <property type="match status" value="1"/>
</dbReference>
<dbReference type="Proteomes" id="UP000001901">
    <property type="component" value="Chromosome"/>
</dbReference>